<sequence>MKHQLKISISKEPQTGGIVRCRNLSIRERVLRYLLGEKQKLMVLIPGDSVESLSINEIEGGMGNEQNQTATQCCI</sequence>
<dbReference type="OrthoDB" id="1707312at2"/>
<keyword evidence="2" id="KW-1185">Reference proteome</keyword>
<accession>A0A318Y145</accession>
<dbReference type="AlphaFoldDB" id="A0A318Y145"/>
<comment type="caution">
    <text evidence="1">The sequence shown here is derived from an EMBL/GenBank/DDBJ whole genome shotgun (WGS) entry which is preliminary data.</text>
</comment>
<organism evidence="1 2">
    <name type="scientific">Ruminiclostridium sufflavum DSM 19573</name>
    <dbReference type="NCBI Taxonomy" id="1121337"/>
    <lineage>
        <taxon>Bacteria</taxon>
        <taxon>Bacillati</taxon>
        <taxon>Bacillota</taxon>
        <taxon>Clostridia</taxon>
        <taxon>Eubacteriales</taxon>
        <taxon>Oscillospiraceae</taxon>
        <taxon>Ruminiclostridium</taxon>
    </lineage>
</organism>
<reference evidence="1 2" key="1">
    <citation type="submission" date="2018-06" db="EMBL/GenBank/DDBJ databases">
        <title>Genomic Encyclopedia of Type Strains, Phase I: the one thousand microbial genomes (KMG-I) project.</title>
        <authorList>
            <person name="Kyrpides N."/>
        </authorList>
    </citation>
    <scope>NUCLEOTIDE SEQUENCE [LARGE SCALE GENOMIC DNA]</scope>
    <source>
        <strain evidence="1 2">DSM 19573</strain>
    </source>
</reference>
<evidence type="ECO:0000313" key="2">
    <source>
        <dbReference type="Proteomes" id="UP000248132"/>
    </source>
</evidence>
<dbReference type="Proteomes" id="UP000248132">
    <property type="component" value="Unassembled WGS sequence"/>
</dbReference>
<gene>
    <name evidence="1" type="ORF">LY28_03571</name>
</gene>
<dbReference type="RefSeq" id="WP_110463517.1">
    <property type="nucleotide sequence ID" value="NZ_QKMR01000031.1"/>
</dbReference>
<evidence type="ECO:0000313" key="1">
    <source>
        <dbReference type="EMBL" id="PYG84778.1"/>
    </source>
</evidence>
<protein>
    <submittedName>
        <fullName evidence="1">Uncharacterized protein</fullName>
    </submittedName>
</protein>
<proteinExistence type="predicted"/>
<name>A0A318Y145_9FIRM</name>
<dbReference type="EMBL" id="QKMR01000031">
    <property type="protein sequence ID" value="PYG84778.1"/>
    <property type="molecule type" value="Genomic_DNA"/>
</dbReference>